<evidence type="ECO:0000313" key="14">
    <source>
        <dbReference type="Proteomes" id="UP000769157"/>
    </source>
</evidence>
<feature type="compositionally biased region" description="Low complexity" evidence="11">
    <location>
        <begin position="792"/>
        <end position="807"/>
    </location>
</feature>
<dbReference type="InterPro" id="IPR011009">
    <property type="entry name" value="Kinase-like_dom_sf"/>
</dbReference>
<keyword evidence="14" id="KW-1185">Reference proteome</keyword>
<evidence type="ECO:0000256" key="4">
    <source>
        <dbReference type="ARBA" id="ARBA00022679"/>
    </source>
</evidence>
<name>A0A9P8PBA2_9ASCO</name>
<dbReference type="RefSeq" id="XP_046062601.1">
    <property type="nucleotide sequence ID" value="XM_046202757.1"/>
</dbReference>
<evidence type="ECO:0000256" key="11">
    <source>
        <dbReference type="SAM" id="MobiDB-lite"/>
    </source>
</evidence>
<dbReference type="PROSITE" id="PS00107">
    <property type="entry name" value="PROTEIN_KINASE_ATP"/>
    <property type="match status" value="1"/>
</dbReference>
<dbReference type="FunFam" id="3.30.200.20:FF:000191">
    <property type="entry name" value="3-phosphoinositide-dependent protein kinase 2-like"/>
    <property type="match status" value="1"/>
</dbReference>
<dbReference type="Gene3D" id="1.10.510.10">
    <property type="entry name" value="Transferase(Phosphotransferase) domain 1"/>
    <property type="match status" value="1"/>
</dbReference>
<dbReference type="AlphaFoldDB" id="A0A9P8PBA2"/>
<evidence type="ECO:0000256" key="6">
    <source>
        <dbReference type="ARBA" id="ARBA00022777"/>
    </source>
</evidence>
<evidence type="ECO:0000256" key="9">
    <source>
        <dbReference type="ARBA" id="ARBA00048679"/>
    </source>
</evidence>
<dbReference type="InterPro" id="IPR017441">
    <property type="entry name" value="Protein_kinase_ATP_BS"/>
</dbReference>
<feature type="compositionally biased region" description="Polar residues" evidence="11">
    <location>
        <begin position="808"/>
        <end position="819"/>
    </location>
</feature>
<dbReference type="GO" id="GO:0060211">
    <property type="term" value="P:regulation of nuclear-transcribed mRNA poly(A) tail shortening"/>
    <property type="evidence" value="ECO:0007669"/>
    <property type="project" value="UniProtKB-ARBA"/>
</dbReference>
<dbReference type="PANTHER" id="PTHR24356">
    <property type="entry name" value="SERINE/THREONINE-PROTEIN KINASE"/>
    <property type="match status" value="1"/>
</dbReference>
<dbReference type="GO" id="GO:0010606">
    <property type="term" value="P:positive regulation of cytoplasmic mRNA processing body assembly"/>
    <property type="evidence" value="ECO:0007669"/>
    <property type="project" value="UniProtKB-ARBA"/>
</dbReference>
<dbReference type="Pfam" id="PF25347">
    <property type="entry name" value="PH_PKH3_C"/>
    <property type="match status" value="1"/>
</dbReference>
<dbReference type="Proteomes" id="UP000769157">
    <property type="component" value="Unassembled WGS sequence"/>
</dbReference>
<feature type="compositionally biased region" description="Basic and acidic residues" evidence="11">
    <location>
        <begin position="410"/>
        <end position="419"/>
    </location>
</feature>
<proteinExistence type="inferred from homology"/>
<comment type="caution">
    <text evidence="13">The sequence shown here is derived from an EMBL/GenBank/DDBJ whole genome shotgun (WGS) entry which is preliminary data.</text>
</comment>
<reference evidence="13" key="2">
    <citation type="submission" date="2021-01" db="EMBL/GenBank/DDBJ databases">
        <authorList>
            <person name="Schikora-Tamarit M.A."/>
        </authorList>
    </citation>
    <scope>NUCLEOTIDE SEQUENCE</scope>
    <source>
        <strain evidence="13">CBS6075</strain>
    </source>
</reference>
<feature type="compositionally biased region" description="Low complexity" evidence="11">
    <location>
        <begin position="389"/>
        <end position="403"/>
    </location>
</feature>
<evidence type="ECO:0000256" key="8">
    <source>
        <dbReference type="ARBA" id="ARBA00047899"/>
    </source>
</evidence>
<accession>A0A9P8PBA2</accession>
<dbReference type="InterPro" id="IPR050236">
    <property type="entry name" value="Ser_Thr_kinase_AGC"/>
</dbReference>
<keyword evidence="7 10" id="KW-0067">ATP-binding</keyword>
<protein>
    <recommendedName>
        <fullName evidence="2">non-specific serine/threonine protein kinase</fullName>
        <ecNumber evidence="2">2.7.11.1</ecNumber>
    </recommendedName>
</protein>
<feature type="region of interest" description="Disordered" evidence="11">
    <location>
        <begin position="389"/>
        <end position="537"/>
    </location>
</feature>
<evidence type="ECO:0000256" key="2">
    <source>
        <dbReference type="ARBA" id="ARBA00012513"/>
    </source>
</evidence>
<evidence type="ECO:0000256" key="3">
    <source>
        <dbReference type="ARBA" id="ARBA00022527"/>
    </source>
</evidence>
<evidence type="ECO:0000256" key="10">
    <source>
        <dbReference type="PROSITE-ProRule" id="PRU10141"/>
    </source>
</evidence>
<organism evidence="13 14">
    <name type="scientific">Ogataea philodendri</name>
    <dbReference type="NCBI Taxonomy" id="1378263"/>
    <lineage>
        <taxon>Eukaryota</taxon>
        <taxon>Fungi</taxon>
        <taxon>Dikarya</taxon>
        <taxon>Ascomycota</taxon>
        <taxon>Saccharomycotina</taxon>
        <taxon>Pichiomycetes</taxon>
        <taxon>Pichiales</taxon>
        <taxon>Pichiaceae</taxon>
        <taxon>Ogataea</taxon>
    </lineage>
</organism>
<feature type="binding site" evidence="10">
    <location>
        <position position="39"/>
    </location>
    <ligand>
        <name>ATP</name>
        <dbReference type="ChEBI" id="CHEBI:30616"/>
    </ligand>
</feature>
<dbReference type="InterPro" id="IPR000719">
    <property type="entry name" value="Prot_kinase_dom"/>
</dbReference>
<dbReference type="EMBL" id="JAEUBE010000158">
    <property type="protein sequence ID" value="KAH3668187.1"/>
    <property type="molecule type" value="Genomic_DNA"/>
</dbReference>
<dbReference type="InterPro" id="IPR039046">
    <property type="entry name" value="PDPK1"/>
</dbReference>
<dbReference type="Gene3D" id="3.30.200.20">
    <property type="entry name" value="Phosphorylase Kinase, domain 1"/>
    <property type="match status" value="1"/>
</dbReference>
<reference evidence="13" key="1">
    <citation type="journal article" date="2021" name="Open Biol.">
        <title>Shared evolutionary footprints suggest mitochondrial oxidative damage underlies multiple complex I losses in fungi.</title>
        <authorList>
            <person name="Schikora-Tamarit M.A."/>
            <person name="Marcet-Houben M."/>
            <person name="Nosek J."/>
            <person name="Gabaldon T."/>
        </authorList>
    </citation>
    <scope>NUCLEOTIDE SEQUENCE</scope>
    <source>
        <strain evidence="13">CBS6075</strain>
    </source>
</reference>
<dbReference type="GeneID" id="70233908"/>
<keyword evidence="6" id="KW-0418">Kinase</keyword>
<dbReference type="GO" id="GO:0004674">
    <property type="term" value="F:protein serine/threonine kinase activity"/>
    <property type="evidence" value="ECO:0007669"/>
    <property type="project" value="UniProtKB-KW"/>
</dbReference>
<dbReference type="GO" id="GO:0005524">
    <property type="term" value="F:ATP binding"/>
    <property type="evidence" value="ECO:0007669"/>
    <property type="project" value="UniProtKB-UniRule"/>
</dbReference>
<dbReference type="SMART" id="SM00220">
    <property type="entry name" value="S_TKc"/>
    <property type="match status" value="1"/>
</dbReference>
<evidence type="ECO:0000256" key="7">
    <source>
        <dbReference type="ARBA" id="ARBA00022840"/>
    </source>
</evidence>
<dbReference type="PROSITE" id="PS50011">
    <property type="entry name" value="PROTEIN_KINASE_DOM"/>
    <property type="match status" value="1"/>
</dbReference>
<dbReference type="GO" id="GO:0000196">
    <property type="term" value="P:cell integrity MAPK cascade"/>
    <property type="evidence" value="ECO:0007669"/>
    <property type="project" value="UniProtKB-ARBA"/>
</dbReference>
<keyword evidence="5 10" id="KW-0547">Nucleotide-binding</keyword>
<feature type="compositionally biased region" description="Low complexity" evidence="11">
    <location>
        <begin position="429"/>
        <end position="445"/>
    </location>
</feature>
<evidence type="ECO:0000313" key="13">
    <source>
        <dbReference type="EMBL" id="KAH3668187.1"/>
    </source>
</evidence>
<feature type="compositionally biased region" description="Basic and acidic residues" evidence="11">
    <location>
        <begin position="513"/>
        <end position="522"/>
    </location>
</feature>
<comment type="similarity">
    <text evidence="1">Belongs to the protein kinase superfamily. AGC Ser/Thr protein kinase family. PDPK1 subfamily.</text>
</comment>
<dbReference type="FunFam" id="1.10.510.10:FF:000534">
    <property type="entry name" value="Serine/threonine-protein kinase PKH2"/>
    <property type="match status" value="1"/>
</dbReference>
<dbReference type="PROSITE" id="PS00108">
    <property type="entry name" value="PROTEIN_KINASE_ST"/>
    <property type="match status" value="1"/>
</dbReference>
<evidence type="ECO:0000259" key="12">
    <source>
        <dbReference type="PROSITE" id="PS50011"/>
    </source>
</evidence>
<gene>
    <name evidence="13" type="ORF">OGAPHI_001941</name>
</gene>
<sequence>MARKRSAIDFQFGECIGEGSYSKVFRGVSIHNHRTYAIKILSKSHIHRENKRKYVNIEKDTLNFLGKHPGIVTLYYTFQDDKSLYFVIDFAKNGELLSLIRKLGSLSESLSKYYFAQLIDAVEFIHSKGIIHRDLKPENVLLNHEWKLMITDFGAAKILTEEEKNQGYLSQSVNDKGDNSNSSTRTGSFVGTAEYVSPELLKYNICGFECDLWALGCILYQFIVGRPPFKGQTEYLTFEKIISLEYGYPKNYYVPAPIENIISKLLVLDPERRLTIDHLKQQPWLQNIEWNNTDSIWKTKVPKLEPYNSRMHPQLLPKQPIANPSSQYYVPPNGKLTSKTSSMPQHVLKRQIMNAQNNPQLMSKVLSHRLSEKNKEVKDQLIKDQTALSSATAAAKNTKSSQSPSSGFHNRNEIVEKRNSLQFVNPDNSSITPPISRSSSPSSDSLKTTNTYRSIQTGTSGEKNGSIRTPPLSTTTAEYTTNRPFVPEGPVKRVSSESVIRVPTSPKNVTVAKRGEQTEKKSSSRAPSINELLGLPQPSSQAVSAAGAIGNMMSHKRTLKSSTSLTNTQYQIQQQQQMINPILLDKQIPKGITNKLMANEYILKLDNIFKSELTHKPNQFVSQGQTLDDTILNKVITENYQSLNRDLKSCILIITSMARLLIYEINSDFKLQNPQSSTQLQAMDFYSKIVEVKLTNRNISMYDYEFDEELKEGYLILELMNMNKLIFLSAYNPKTLVRGGINSNVRIGFKVNESVSWIDSLLKARELLRQSKEPPESTAKQASKSTAKKTSRPGSGSGSRIMRRSSSQNGSVASLSNGVKQMELSDKSKAAAAAALAIGKKVH</sequence>
<dbReference type="Pfam" id="PF00069">
    <property type="entry name" value="Pkinase"/>
    <property type="match status" value="1"/>
</dbReference>
<keyword evidence="3" id="KW-0723">Serine/threonine-protein kinase</keyword>
<dbReference type="EC" id="2.7.11.1" evidence="2"/>
<dbReference type="InterPro" id="IPR008271">
    <property type="entry name" value="Ser/Thr_kinase_AS"/>
</dbReference>
<feature type="compositionally biased region" description="Polar residues" evidence="11">
    <location>
        <begin position="446"/>
        <end position="483"/>
    </location>
</feature>
<feature type="region of interest" description="Disordered" evidence="11">
    <location>
        <begin position="769"/>
        <end position="819"/>
    </location>
</feature>
<evidence type="ECO:0000256" key="1">
    <source>
        <dbReference type="ARBA" id="ARBA00010006"/>
    </source>
</evidence>
<comment type="catalytic activity">
    <reaction evidence="9">
        <text>L-seryl-[protein] + ATP = O-phospho-L-seryl-[protein] + ADP + H(+)</text>
        <dbReference type="Rhea" id="RHEA:17989"/>
        <dbReference type="Rhea" id="RHEA-COMP:9863"/>
        <dbReference type="Rhea" id="RHEA-COMP:11604"/>
        <dbReference type="ChEBI" id="CHEBI:15378"/>
        <dbReference type="ChEBI" id="CHEBI:29999"/>
        <dbReference type="ChEBI" id="CHEBI:30616"/>
        <dbReference type="ChEBI" id="CHEBI:83421"/>
        <dbReference type="ChEBI" id="CHEBI:456216"/>
        <dbReference type="EC" id="2.7.11.1"/>
    </reaction>
</comment>
<comment type="catalytic activity">
    <reaction evidence="8">
        <text>L-threonyl-[protein] + ATP = O-phospho-L-threonyl-[protein] + ADP + H(+)</text>
        <dbReference type="Rhea" id="RHEA:46608"/>
        <dbReference type="Rhea" id="RHEA-COMP:11060"/>
        <dbReference type="Rhea" id="RHEA-COMP:11605"/>
        <dbReference type="ChEBI" id="CHEBI:15378"/>
        <dbReference type="ChEBI" id="CHEBI:30013"/>
        <dbReference type="ChEBI" id="CHEBI:30616"/>
        <dbReference type="ChEBI" id="CHEBI:61977"/>
        <dbReference type="ChEBI" id="CHEBI:456216"/>
        <dbReference type="EC" id="2.7.11.1"/>
    </reaction>
</comment>
<dbReference type="SUPFAM" id="SSF56112">
    <property type="entry name" value="Protein kinase-like (PK-like)"/>
    <property type="match status" value="1"/>
</dbReference>
<keyword evidence="4" id="KW-0808">Transferase</keyword>
<feature type="domain" description="Protein kinase" evidence="12">
    <location>
        <begin position="10"/>
        <end position="285"/>
    </location>
</feature>
<dbReference type="GO" id="GO:0032511">
    <property type="term" value="P:late endosome to vacuole transport via multivesicular body sorting pathway"/>
    <property type="evidence" value="ECO:0007669"/>
    <property type="project" value="UniProtKB-ARBA"/>
</dbReference>
<dbReference type="PANTHER" id="PTHR24356:SF163">
    <property type="entry name" value="3-PHOSPHOINOSITIDE-DEPENDENT PROTEIN KINASE 1-RELATED"/>
    <property type="match status" value="1"/>
</dbReference>
<dbReference type="OrthoDB" id="347657at2759"/>
<evidence type="ECO:0000256" key="5">
    <source>
        <dbReference type="ARBA" id="ARBA00022741"/>
    </source>
</evidence>
<dbReference type="CDD" id="cd05581">
    <property type="entry name" value="STKc_PDK1"/>
    <property type="match status" value="1"/>
</dbReference>
<dbReference type="InterPro" id="IPR057614">
    <property type="entry name" value="PH_PKH3_C"/>
</dbReference>
<dbReference type="GO" id="GO:0030447">
    <property type="term" value="P:filamentous growth"/>
    <property type="evidence" value="ECO:0007669"/>
    <property type="project" value="UniProtKB-ARBA"/>
</dbReference>